<accession>A0A1S8D1Z4</accession>
<dbReference type="InterPro" id="IPR022118">
    <property type="entry name" value="Peptidase_C70_AvrRpt2"/>
</dbReference>
<evidence type="ECO:0000256" key="1">
    <source>
        <dbReference type="SAM" id="SignalP"/>
    </source>
</evidence>
<dbReference type="AlphaFoldDB" id="A0A1S8D1Z4"/>
<comment type="caution">
    <text evidence="2">The sequence shown here is derived from an EMBL/GenBank/DDBJ whole genome shotgun (WGS) entry which is preliminary data.</text>
</comment>
<reference evidence="2" key="1">
    <citation type="submission" date="2016-12" db="EMBL/GenBank/DDBJ databases">
        <title>Draft genome sequence of Roseomonas mucosa strain AU37, isolated from a peripheral intravenous catheter.</title>
        <authorList>
            <person name="Choudhury M.A."/>
            <person name="Sidjabat H.E."/>
            <person name="Wailan A.M."/>
            <person name="Zhang L."/>
            <person name="Marsh N.M."/>
            <person name="Rickard C.M."/>
            <person name="Davies M."/>
            <person name="Mcmillan D.J."/>
        </authorList>
    </citation>
    <scope>NUCLEOTIDE SEQUENCE [LARGE SCALE GENOMIC DNA]</scope>
    <source>
        <strain evidence="2">AU37</strain>
    </source>
</reference>
<proteinExistence type="predicted"/>
<sequence length="192" mass="20915">MQNPIPRRRIAVSIAAILSCSRTASPQFAPIDLGIPNIQQQTPVWCWVAVVEQVLRWKTGRSPSQGELVSIANGWPPQTCLFPPNPMIANQCMRTGGLHEIGALLGMFGGGMTSLAPPASPNVIYQQIMNGRAIILALQSTPFTGHVVVLRGIIPAQNPLFIINDPMGWNNFSQPWPFSSLIQIWRSAIVVA</sequence>
<dbReference type="Pfam" id="PF12385">
    <property type="entry name" value="Peptidase_C70"/>
    <property type="match status" value="1"/>
</dbReference>
<dbReference type="Proteomes" id="UP000054844">
    <property type="component" value="Unassembled WGS sequence"/>
</dbReference>
<dbReference type="RefSeq" id="WP_076970331.1">
    <property type="nucleotide sequence ID" value="NZ_LLWF02000060.1"/>
</dbReference>
<evidence type="ECO:0000313" key="2">
    <source>
        <dbReference type="EMBL" id="ONH82316.1"/>
    </source>
</evidence>
<keyword evidence="3" id="KW-1185">Reference proteome</keyword>
<keyword evidence="1" id="KW-0732">Signal</keyword>
<organism evidence="2 3">
    <name type="scientific">Roseomonas mucosa</name>
    <dbReference type="NCBI Taxonomy" id="207340"/>
    <lineage>
        <taxon>Bacteria</taxon>
        <taxon>Pseudomonadati</taxon>
        <taxon>Pseudomonadota</taxon>
        <taxon>Alphaproteobacteria</taxon>
        <taxon>Acetobacterales</taxon>
        <taxon>Roseomonadaceae</taxon>
        <taxon>Roseomonas</taxon>
    </lineage>
</organism>
<dbReference type="STRING" id="207340.APZ41_015300"/>
<dbReference type="PROSITE" id="PS51257">
    <property type="entry name" value="PROKAR_LIPOPROTEIN"/>
    <property type="match status" value="1"/>
</dbReference>
<feature type="signal peptide" evidence="1">
    <location>
        <begin position="1"/>
        <end position="24"/>
    </location>
</feature>
<protein>
    <recommendedName>
        <fullName evidence="4">Peptidase C39-like domain-containing protein</fullName>
    </recommendedName>
</protein>
<evidence type="ECO:0008006" key="4">
    <source>
        <dbReference type="Google" id="ProtNLM"/>
    </source>
</evidence>
<dbReference type="EMBL" id="LLWF02000060">
    <property type="protein sequence ID" value="ONH82316.1"/>
    <property type="molecule type" value="Genomic_DNA"/>
</dbReference>
<gene>
    <name evidence="2" type="ORF">APZ41_015300</name>
</gene>
<name>A0A1S8D1Z4_9PROT</name>
<feature type="chain" id="PRO_5012797544" description="Peptidase C39-like domain-containing protein" evidence="1">
    <location>
        <begin position="25"/>
        <end position="192"/>
    </location>
</feature>
<evidence type="ECO:0000313" key="3">
    <source>
        <dbReference type="Proteomes" id="UP000054844"/>
    </source>
</evidence>